<dbReference type="Gene3D" id="3.40.50.20">
    <property type="match status" value="1"/>
</dbReference>
<dbReference type="InterPro" id="IPR011761">
    <property type="entry name" value="ATP-grasp"/>
</dbReference>
<reference evidence="4 5" key="1">
    <citation type="submission" date="2024-02" db="EMBL/GenBank/DDBJ databases">
        <title>Bacteria isolated from the canopy kelp, Nereocystis luetkeana.</title>
        <authorList>
            <person name="Pfister C.A."/>
            <person name="Younker I.T."/>
            <person name="Light S.H."/>
        </authorList>
    </citation>
    <scope>NUCLEOTIDE SEQUENCE [LARGE SCALE GENOMIC DNA]</scope>
    <source>
        <strain evidence="4 5">TI.5.07</strain>
    </source>
</reference>
<accession>A0ABU9GCL2</accession>
<dbReference type="PANTHER" id="PTHR21621">
    <property type="entry name" value="RIBOSOMAL PROTEIN S6 MODIFICATION PROTEIN"/>
    <property type="match status" value="1"/>
</dbReference>
<organism evidence="4 5">
    <name type="scientific">Cobetia marina</name>
    <name type="common">Deleya marina</name>
    <dbReference type="NCBI Taxonomy" id="28258"/>
    <lineage>
        <taxon>Bacteria</taxon>
        <taxon>Pseudomonadati</taxon>
        <taxon>Pseudomonadota</taxon>
        <taxon>Gammaproteobacteria</taxon>
        <taxon>Oceanospirillales</taxon>
        <taxon>Halomonadaceae</taxon>
        <taxon>Cobetia</taxon>
    </lineage>
</organism>
<feature type="domain" description="ATP-grasp" evidence="3">
    <location>
        <begin position="313"/>
        <end position="505"/>
    </location>
</feature>
<name>A0ABU9GCL2_COBMA</name>
<dbReference type="RefSeq" id="WP_341542029.1">
    <property type="nucleotide sequence ID" value="NZ_JBAKAP010000004.1"/>
</dbReference>
<dbReference type="PROSITE" id="PS50975">
    <property type="entry name" value="ATP_GRASP"/>
    <property type="match status" value="1"/>
</dbReference>
<dbReference type="Gene3D" id="3.30.470.20">
    <property type="entry name" value="ATP-grasp fold, B domain"/>
    <property type="match status" value="1"/>
</dbReference>
<keyword evidence="2" id="KW-0547">Nucleotide-binding</keyword>
<comment type="caution">
    <text evidence="4">The sequence shown here is derived from an EMBL/GenBank/DDBJ whole genome shotgun (WGS) entry which is preliminary data.</text>
</comment>
<keyword evidence="5" id="KW-1185">Reference proteome</keyword>
<sequence length="517" mass="58655">MSRLRIVVDRVSDWRAFYPSDDVISAHDFLSELSHDSSVPTDRADQDAPQPATHVINLCGGLDYLGIGYYVSLLAQARGQKALPSVETLNQLSRKSLIDMELGSIRVLLEELTRKSALPAPQTVPHESGKHAHLDLLLTFGESDDPALARLGRKLFERLPCPLLEVRLEARGERWTLKRVRPQSLSHLAETDEDRFAQALNRHSRKVWRTPKARRHYRFDLAMLVDPNEALPPSNRTALKHFIREGRRLGIDVSLITKRDEGRLAEFDGLFIRETTSLDHHTYRMAKRAEHEGLVVIDDSQSILRCTNKVFLHELLKARGLSAPQGRLIHRGELRQLAERGQHMRYPLVMKVPDGAFSRGIVKIDGPETLVREAERLFHDSALLLLQEWLPTEFDWRIGVLDGKVLFASRYYMARGHWQIYDHSGARTRSGGFATVDPSDVPPAVIKAALKATRLIGDGLYGVDLKQLEDRVVVIEVNDNPNLDAGVEDVVLGRELYHRVMQVFLERMQARRQPVLG</sequence>
<protein>
    <submittedName>
        <fullName evidence="4">RimK family protein</fullName>
    </submittedName>
</protein>
<gene>
    <name evidence="4" type="ORF">V6243_05200</name>
</gene>
<dbReference type="InterPro" id="IPR025839">
    <property type="entry name" value="RLAN_dom"/>
</dbReference>
<dbReference type="EMBL" id="JBAKAP010000004">
    <property type="protein sequence ID" value="MEL0616221.1"/>
    <property type="molecule type" value="Genomic_DNA"/>
</dbReference>
<dbReference type="SUPFAM" id="SSF56059">
    <property type="entry name" value="Glutathione synthetase ATP-binding domain-like"/>
    <property type="match status" value="1"/>
</dbReference>
<dbReference type="PANTHER" id="PTHR21621:SF0">
    <property type="entry name" value="BETA-CITRYLGLUTAMATE SYNTHASE B-RELATED"/>
    <property type="match status" value="1"/>
</dbReference>
<dbReference type="Pfam" id="PF08443">
    <property type="entry name" value="RimK"/>
    <property type="match status" value="1"/>
</dbReference>
<evidence type="ECO:0000256" key="1">
    <source>
        <dbReference type="ARBA" id="ARBA00023211"/>
    </source>
</evidence>
<proteinExistence type="predicted"/>
<dbReference type="InterPro" id="IPR013651">
    <property type="entry name" value="ATP-grasp_RimK-type"/>
</dbReference>
<keyword evidence="1" id="KW-0464">Manganese</keyword>
<evidence type="ECO:0000256" key="2">
    <source>
        <dbReference type="PROSITE-ProRule" id="PRU00409"/>
    </source>
</evidence>
<evidence type="ECO:0000313" key="4">
    <source>
        <dbReference type="EMBL" id="MEL0616221.1"/>
    </source>
</evidence>
<dbReference type="Proteomes" id="UP001378242">
    <property type="component" value="Unassembled WGS sequence"/>
</dbReference>
<dbReference type="Pfam" id="PF14401">
    <property type="entry name" value="RLAN"/>
    <property type="match status" value="1"/>
</dbReference>
<evidence type="ECO:0000259" key="3">
    <source>
        <dbReference type="PROSITE" id="PS50975"/>
    </source>
</evidence>
<keyword evidence="2" id="KW-0067">ATP-binding</keyword>
<evidence type="ECO:0000313" key="5">
    <source>
        <dbReference type="Proteomes" id="UP001378242"/>
    </source>
</evidence>